<feature type="compositionally biased region" description="Acidic residues" evidence="3">
    <location>
        <begin position="164"/>
        <end position="173"/>
    </location>
</feature>
<name>A0AAN6GPB5_9BASI</name>
<feature type="compositionally biased region" description="Basic and acidic residues" evidence="3">
    <location>
        <begin position="89"/>
        <end position="98"/>
    </location>
</feature>
<feature type="compositionally biased region" description="Low complexity" evidence="3">
    <location>
        <begin position="74"/>
        <end position="88"/>
    </location>
</feature>
<comment type="subcellular location">
    <subcellularLocation>
        <location evidence="1">Nucleus</location>
    </subcellularLocation>
</comment>
<evidence type="ECO:0000256" key="1">
    <source>
        <dbReference type="ARBA" id="ARBA00004123"/>
    </source>
</evidence>
<feature type="compositionally biased region" description="Basic and acidic residues" evidence="3">
    <location>
        <begin position="134"/>
        <end position="143"/>
    </location>
</feature>
<accession>A0AAN6GPB5</accession>
<keyword evidence="2" id="KW-0539">Nucleus</keyword>
<evidence type="ECO:0000313" key="5">
    <source>
        <dbReference type="EMBL" id="KAK0550451.1"/>
    </source>
</evidence>
<evidence type="ECO:0000256" key="3">
    <source>
        <dbReference type="SAM" id="MobiDB-lite"/>
    </source>
</evidence>
<organism evidence="5 6">
    <name type="scientific">Tilletia horrida</name>
    <dbReference type="NCBI Taxonomy" id="155126"/>
    <lineage>
        <taxon>Eukaryota</taxon>
        <taxon>Fungi</taxon>
        <taxon>Dikarya</taxon>
        <taxon>Basidiomycota</taxon>
        <taxon>Ustilaginomycotina</taxon>
        <taxon>Exobasidiomycetes</taxon>
        <taxon>Tilletiales</taxon>
        <taxon>Tilletiaceae</taxon>
        <taxon>Tilletia</taxon>
    </lineage>
</organism>
<dbReference type="AlphaFoldDB" id="A0AAN6GPB5"/>
<dbReference type="Proteomes" id="UP001176517">
    <property type="component" value="Unassembled WGS sequence"/>
</dbReference>
<dbReference type="Pfam" id="PF24245">
    <property type="entry name" value="INO80F"/>
    <property type="match status" value="1"/>
</dbReference>
<evidence type="ECO:0000256" key="2">
    <source>
        <dbReference type="ARBA" id="ARBA00023242"/>
    </source>
</evidence>
<feature type="compositionally biased region" description="Basic residues" evidence="3">
    <location>
        <begin position="99"/>
        <end position="118"/>
    </location>
</feature>
<feature type="domain" description="INO80 complex subunit F" evidence="4">
    <location>
        <begin position="23"/>
        <end position="69"/>
    </location>
</feature>
<sequence>MPPKGSGKGATQSLPELSDVFRYRSKYKELKRKIRDMEADNERIHLKTMRVKRNIQRMRLERAILYERLESDLAAQQAAAQQHQQQHAQHLDRPAEPQHHHHPHHRHHHHHHHHHHPHAQSAQPHPQAHHHSPHSHEQHERYPESSYRGASPGEARDREVMHVEEDEAPQEEE</sequence>
<keyword evidence="6" id="KW-1185">Reference proteome</keyword>
<dbReference type="GO" id="GO:0005634">
    <property type="term" value="C:nucleus"/>
    <property type="evidence" value="ECO:0007669"/>
    <property type="project" value="UniProtKB-SubCell"/>
</dbReference>
<comment type="caution">
    <text evidence="5">The sequence shown here is derived from an EMBL/GenBank/DDBJ whole genome shotgun (WGS) entry which is preliminary data.</text>
</comment>
<dbReference type="EMBL" id="JAPDMZ010000092">
    <property type="protein sequence ID" value="KAK0550451.1"/>
    <property type="molecule type" value="Genomic_DNA"/>
</dbReference>
<evidence type="ECO:0000259" key="4">
    <source>
        <dbReference type="Pfam" id="PF24245"/>
    </source>
</evidence>
<dbReference type="InterPro" id="IPR056513">
    <property type="entry name" value="INO80F"/>
</dbReference>
<gene>
    <name evidence="5" type="ORF">OC846_003648</name>
</gene>
<protein>
    <recommendedName>
        <fullName evidence="4">INO80 complex subunit F domain-containing protein</fullName>
    </recommendedName>
</protein>
<feature type="compositionally biased region" description="Basic and acidic residues" evidence="3">
    <location>
        <begin position="154"/>
        <end position="163"/>
    </location>
</feature>
<proteinExistence type="predicted"/>
<evidence type="ECO:0000313" key="6">
    <source>
        <dbReference type="Proteomes" id="UP001176517"/>
    </source>
</evidence>
<feature type="region of interest" description="Disordered" evidence="3">
    <location>
        <begin position="74"/>
        <end position="173"/>
    </location>
</feature>
<reference evidence="5" key="1">
    <citation type="journal article" date="2023" name="PhytoFront">
        <title>Draft Genome Resources of Seven Strains of Tilletia horrida, Causal Agent of Kernel Smut of Rice.</title>
        <authorList>
            <person name="Khanal S."/>
            <person name="Antony Babu S."/>
            <person name="Zhou X.G."/>
        </authorList>
    </citation>
    <scope>NUCLEOTIDE SEQUENCE</scope>
    <source>
        <strain evidence="5">TX6</strain>
    </source>
</reference>